<dbReference type="InterPro" id="IPR003658">
    <property type="entry name" value="Anti-sigma_ant"/>
</dbReference>
<organism evidence="2 3">
    <name type="scientific">Pseudonocardia oceani</name>
    <dbReference type="NCBI Taxonomy" id="2792013"/>
    <lineage>
        <taxon>Bacteria</taxon>
        <taxon>Bacillati</taxon>
        <taxon>Actinomycetota</taxon>
        <taxon>Actinomycetes</taxon>
        <taxon>Pseudonocardiales</taxon>
        <taxon>Pseudonocardiaceae</taxon>
        <taxon>Pseudonocardia</taxon>
    </lineage>
</organism>
<sequence length="123" mass="12770">MDPLPRTGTPGPPLALGARRAGEVLVVSVAGELDAATTPELQALLDRHRLPAARHLVLDLGGVTFASSAGVNLLVEIADAPAHAPALHLAGTENRVVSRLLEITGLTGVFCLHPTVDDALREH</sequence>
<dbReference type="PROSITE" id="PS50801">
    <property type="entry name" value="STAS"/>
    <property type="match status" value="1"/>
</dbReference>
<protein>
    <submittedName>
        <fullName evidence="2">STAS domain-containing protein</fullName>
    </submittedName>
</protein>
<gene>
    <name evidence="2" type="ORF">I4I82_00630</name>
</gene>
<dbReference type="CDD" id="cd07043">
    <property type="entry name" value="STAS_anti-anti-sigma_factors"/>
    <property type="match status" value="1"/>
</dbReference>
<dbReference type="NCBIfam" id="TIGR00377">
    <property type="entry name" value="ant_ant_sig"/>
    <property type="match status" value="1"/>
</dbReference>
<comment type="caution">
    <text evidence="2">The sequence shown here is derived from an EMBL/GenBank/DDBJ whole genome shotgun (WGS) entry which is preliminary data.</text>
</comment>
<proteinExistence type="predicted"/>
<reference evidence="2 3" key="1">
    <citation type="submission" date="2020-11" db="EMBL/GenBank/DDBJ databases">
        <title>Pseudonocardia abyssalis sp. nov. and Pseudonocardia oceani sp. nov., description and phylogenomic analysis of two novel actinomycetes isolated from the deep Southern Ocean.</title>
        <authorList>
            <person name="Parra J."/>
        </authorList>
    </citation>
    <scope>NUCLEOTIDE SEQUENCE [LARGE SCALE GENOMIC DNA]</scope>
    <source>
        <strain evidence="3">KRD185</strain>
    </source>
</reference>
<keyword evidence="3" id="KW-1185">Reference proteome</keyword>
<dbReference type="PANTHER" id="PTHR33495:SF2">
    <property type="entry name" value="ANTI-SIGMA FACTOR ANTAGONIST TM_1081-RELATED"/>
    <property type="match status" value="1"/>
</dbReference>
<evidence type="ECO:0000313" key="2">
    <source>
        <dbReference type="EMBL" id="MBW0126202.1"/>
    </source>
</evidence>
<dbReference type="EMBL" id="JADQDF010000001">
    <property type="protein sequence ID" value="MBW0126202.1"/>
    <property type="molecule type" value="Genomic_DNA"/>
</dbReference>
<accession>A0ABS6U1S8</accession>
<dbReference type="PANTHER" id="PTHR33495">
    <property type="entry name" value="ANTI-SIGMA FACTOR ANTAGONIST TM_1081-RELATED-RELATED"/>
    <property type="match status" value="1"/>
</dbReference>
<evidence type="ECO:0000259" key="1">
    <source>
        <dbReference type="PROSITE" id="PS50801"/>
    </source>
</evidence>
<evidence type="ECO:0000313" key="3">
    <source>
        <dbReference type="Proteomes" id="UP000694300"/>
    </source>
</evidence>
<feature type="domain" description="STAS" evidence="1">
    <location>
        <begin position="14"/>
        <end position="123"/>
    </location>
</feature>
<dbReference type="Proteomes" id="UP000694300">
    <property type="component" value="Unassembled WGS sequence"/>
</dbReference>
<dbReference type="Pfam" id="PF01740">
    <property type="entry name" value="STAS"/>
    <property type="match status" value="1"/>
</dbReference>
<dbReference type="InterPro" id="IPR002645">
    <property type="entry name" value="STAS_dom"/>
</dbReference>
<name>A0ABS6U1S8_9PSEU</name>
<dbReference type="RefSeq" id="WP_218593685.1">
    <property type="nucleotide sequence ID" value="NZ_JADQDE010000472.1"/>
</dbReference>